<evidence type="ECO:0000313" key="2">
    <source>
        <dbReference type="Proteomes" id="UP000036403"/>
    </source>
</evidence>
<dbReference type="Proteomes" id="UP000036403">
    <property type="component" value="Unassembled WGS sequence"/>
</dbReference>
<sequence length="68" mass="7789">MCFQPYQRLCHDLNIITALLFNNAENTAADIRFEAVIGIAGSHPQEGAAFYRQPIKRFYAVNFITIQR</sequence>
<dbReference type="AlphaFoldDB" id="A0A0J7JV74"/>
<dbReference type="EMBL" id="LBMM01028130">
    <property type="protein sequence ID" value="KMQ82123.1"/>
    <property type="molecule type" value="Genomic_DNA"/>
</dbReference>
<protein>
    <submittedName>
        <fullName evidence="1">Uncharacterized protein</fullName>
    </submittedName>
</protein>
<accession>A0A0J7JV74</accession>
<gene>
    <name evidence="1" type="ORF">RF55_24087</name>
</gene>
<comment type="caution">
    <text evidence="1">The sequence shown here is derived from an EMBL/GenBank/DDBJ whole genome shotgun (WGS) entry which is preliminary data.</text>
</comment>
<organism evidence="1 2">
    <name type="scientific">Lasius niger</name>
    <name type="common">Black garden ant</name>
    <dbReference type="NCBI Taxonomy" id="67767"/>
    <lineage>
        <taxon>Eukaryota</taxon>
        <taxon>Metazoa</taxon>
        <taxon>Ecdysozoa</taxon>
        <taxon>Arthropoda</taxon>
        <taxon>Hexapoda</taxon>
        <taxon>Insecta</taxon>
        <taxon>Pterygota</taxon>
        <taxon>Neoptera</taxon>
        <taxon>Endopterygota</taxon>
        <taxon>Hymenoptera</taxon>
        <taxon>Apocrita</taxon>
        <taxon>Aculeata</taxon>
        <taxon>Formicoidea</taxon>
        <taxon>Formicidae</taxon>
        <taxon>Formicinae</taxon>
        <taxon>Lasius</taxon>
        <taxon>Lasius</taxon>
    </lineage>
</organism>
<keyword evidence="2" id="KW-1185">Reference proteome</keyword>
<dbReference type="PaxDb" id="67767-A0A0J7JV74"/>
<evidence type="ECO:0000313" key="1">
    <source>
        <dbReference type="EMBL" id="KMQ82123.1"/>
    </source>
</evidence>
<proteinExistence type="predicted"/>
<name>A0A0J7JV74_LASNI</name>
<reference evidence="1 2" key="1">
    <citation type="submission" date="2015-04" db="EMBL/GenBank/DDBJ databases">
        <title>Lasius niger genome sequencing.</title>
        <authorList>
            <person name="Konorov E.A."/>
            <person name="Nikitin M.A."/>
            <person name="Kirill M.V."/>
            <person name="Chang P."/>
        </authorList>
    </citation>
    <scope>NUCLEOTIDE SEQUENCE [LARGE SCALE GENOMIC DNA]</scope>
    <source>
        <tissue evidence="1">Whole</tissue>
    </source>
</reference>